<protein>
    <submittedName>
        <fullName evidence="1">Uncharacterized protein</fullName>
    </submittedName>
</protein>
<reference evidence="1" key="1">
    <citation type="journal article" date="2015" name="Nature">
        <title>Complex archaea that bridge the gap between prokaryotes and eukaryotes.</title>
        <authorList>
            <person name="Spang A."/>
            <person name="Saw J.H."/>
            <person name="Jorgensen S.L."/>
            <person name="Zaremba-Niedzwiedzka K."/>
            <person name="Martijn J."/>
            <person name="Lind A.E."/>
            <person name="van Eijk R."/>
            <person name="Schleper C."/>
            <person name="Guy L."/>
            <person name="Ettema T.J."/>
        </authorList>
    </citation>
    <scope>NUCLEOTIDE SEQUENCE</scope>
</reference>
<organism evidence="1">
    <name type="scientific">marine sediment metagenome</name>
    <dbReference type="NCBI Taxonomy" id="412755"/>
    <lineage>
        <taxon>unclassified sequences</taxon>
        <taxon>metagenomes</taxon>
        <taxon>ecological metagenomes</taxon>
    </lineage>
</organism>
<dbReference type="AlphaFoldDB" id="A0A0F9Q2L3"/>
<sequence length="40" mass="4712">MDDRMQFARVLNKALRQFEVEGCPEAFDMRVHIDQLMSIA</sequence>
<evidence type="ECO:0000313" key="1">
    <source>
        <dbReference type="EMBL" id="KKM99647.1"/>
    </source>
</evidence>
<gene>
    <name evidence="1" type="ORF">LCGC14_1145960</name>
</gene>
<name>A0A0F9Q2L3_9ZZZZ</name>
<comment type="caution">
    <text evidence="1">The sequence shown here is derived from an EMBL/GenBank/DDBJ whole genome shotgun (WGS) entry which is preliminary data.</text>
</comment>
<accession>A0A0F9Q2L3</accession>
<dbReference type="EMBL" id="LAZR01005474">
    <property type="protein sequence ID" value="KKM99647.1"/>
    <property type="molecule type" value="Genomic_DNA"/>
</dbReference>
<feature type="non-terminal residue" evidence="1">
    <location>
        <position position="40"/>
    </location>
</feature>
<proteinExistence type="predicted"/>